<feature type="domain" description="ABC transporter" evidence="9">
    <location>
        <begin position="332"/>
        <end position="569"/>
    </location>
</feature>
<dbReference type="Gene3D" id="1.20.1560.10">
    <property type="entry name" value="ABC transporter type 1, transmembrane domain"/>
    <property type="match status" value="1"/>
</dbReference>
<evidence type="ECO:0000313" key="11">
    <source>
        <dbReference type="EMBL" id="SDL57352.1"/>
    </source>
</evidence>
<dbReference type="SUPFAM" id="SSF52540">
    <property type="entry name" value="P-loop containing nucleoside triphosphate hydrolases"/>
    <property type="match status" value="1"/>
</dbReference>
<evidence type="ECO:0000259" key="10">
    <source>
        <dbReference type="PROSITE" id="PS50929"/>
    </source>
</evidence>
<organism evidence="11 12">
    <name type="scientific">Paracoccus chinensis</name>
    <dbReference type="NCBI Taxonomy" id="525640"/>
    <lineage>
        <taxon>Bacteria</taxon>
        <taxon>Pseudomonadati</taxon>
        <taxon>Pseudomonadota</taxon>
        <taxon>Alphaproteobacteria</taxon>
        <taxon>Rhodobacterales</taxon>
        <taxon>Paracoccaceae</taxon>
        <taxon>Paracoccus</taxon>
    </lineage>
</organism>
<dbReference type="InterPro" id="IPR011527">
    <property type="entry name" value="ABC1_TM_dom"/>
</dbReference>
<accession>A0A1G9L5X5</accession>
<dbReference type="OrthoDB" id="9806127at2"/>
<dbReference type="GO" id="GO:0034040">
    <property type="term" value="F:ATPase-coupled lipid transmembrane transporter activity"/>
    <property type="evidence" value="ECO:0007669"/>
    <property type="project" value="TreeGrafter"/>
</dbReference>
<evidence type="ECO:0000259" key="9">
    <source>
        <dbReference type="PROSITE" id="PS50893"/>
    </source>
</evidence>
<dbReference type="PROSITE" id="PS50929">
    <property type="entry name" value="ABC_TM1F"/>
    <property type="match status" value="1"/>
</dbReference>
<reference evidence="12" key="1">
    <citation type="submission" date="2016-10" db="EMBL/GenBank/DDBJ databases">
        <authorList>
            <person name="Varghese N."/>
            <person name="Submissions S."/>
        </authorList>
    </citation>
    <scope>NUCLEOTIDE SEQUENCE [LARGE SCALE GENOMIC DNA]</scope>
    <source>
        <strain evidence="12">CGMCC 1.7655</strain>
    </source>
</reference>
<dbReference type="InterPro" id="IPR027417">
    <property type="entry name" value="P-loop_NTPase"/>
</dbReference>
<keyword evidence="4 11" id="KW-0067">ATP-binding</keyword>
<feature type="transmembrane region" description="Helical" evidence="8">
    <location>
        <begin position="154"/>
        <end position="175"/>
    </location>
</feature>
<feature type="transmembrane region" description="Helical" evidence="8">
    <location>
        <begin position="244"/>
        <end position="264"/>
    </location>
</feature>
<gene>
    <name evidence="11" type="ORF">SAMN04487971_11378</name>
</gene>
<evidence type="ECO:0000256" key="3">
    <source>
        <dbReference type="ARBA" id="ARBA00022741"/>
    </source>
</evidence>
<evidence type="ECO:0000256" key="2">
    <source>
        <dbReference type="ARBA" id="ARBA00022692"/>
    </source>
</evidence>
<dbReference type="SUPFAM" id="SSF90123">
    <property type="entry name" value="ABC transporter transmembrane region"/>
    <property type="match status" value="1"/>
</dbReference>
<dbReference type="AlphaFoldDB" id="A0A1G9L5X5"/>
<feature type="region of interest" description="Disordered" evidence="7">
    <location>
        <begin position="552"/>
        <end position="571"/>
    </location>
</feature>
<evidence type="ECO:0000256" key="8">
    <source>
        <dbReference type="SAM" id="Phobius"/>
    </source>
</evidence>
<dbReference type="Proteomes" id="UP000199555">
    <property type="component" value="Unassembled WGS sequence"/>
</dbReference>
<sequence length="571" mass="62152">MARRRKAGNDTAVTAAWRASWGGIVALILFTAFLNLLRFATPLYLLQVLDRIPVSRSVETLVLLTVMVLAAVAAGLALEVVRRRMLTRWGTWIERRFGPILVNQELSSPGARPAADITRALSDLGRVRSFVSQGAASWLDVFWVPIFLFGSFLIHPLLGTVALSAVGLLVILAILQEWSTREARRVSNDASREAGVLVIDAERNRESVGALSMSSALTEKWQRSAGGKLTERERIEARQNFYRILIRGLGEILRIGMIAFGLWLTIVGEMTLGGIFAARVMAGFGYTLAERAARNWRSLREARTAYASLKQRLADNGEAQVSILPSMTQAPLILDKVSFRHQGQREDVVRRLSVSLAPGEGLLITGTGGTGKTTLSRLIVGIIEPRYGQVRLGDVQIARVPQDIRANLIGYLPQHTEIFTGTVRENISRLGDAPFEEVVAAAELAGIHERIIAMPQGYDTPIGPEATGLSGSERKRIALARAFLGKPRLIVLDEPMANLDDATRRALGTALKQLKAEGCTIVATQAVHSTPLSRMADKFLILGGGTLEVTRAESSKKAEQADDGTGLRSVT</sequence>
<dbReference type="Pfam" id="PF00664">
    <property type="entry name" value="ABC_membrane"/>
    <property type="match status" value="1"/>
</dbReference>
<evidence type="ECO:0000256" key="5">
    <source>
        <dbReference type="ARBA" id="ARBA00022989"/>
    </source>
</evidence>
<dbReference type="EMBL" id="FNGE01000013">
    <property type="protein sequence ID" value="SDL57352.1"/>
    <property type="molecule type" value="Genomic_DNA"/>
</dbReference>
<evidence type="ECO:0000256" key="4">
    <source>
        <dbReference type="ARBA" id="ARBA00022840"/>
    </source>
</evidence>
<dbReference type="InterPro" id="IPR003439">
    <property type="entry name" value="ABC_transporter-like_ATP-bd"/>
</dbReference>
<dbReference type="InterPro" id="IPR003593">
    <property type="entry name" value="AAA+_ATPase"/>
</dbReference>
<feature type="transmembrane region" description="Helical" evidence="8">
    <location>
        <begin position="61"/>
        <end position="81"/>
    </location>
</feature>
<protein>
    <submittedName>
        <fullName evidence="11">ATP-binding cassette, subfamily C</fullName>
    </submittedName>
</protein>
<keyword evidence="12" id="KW-1185">Reference proteome</keyword>
<name>A0A1G9L5X5_9RHOB</name>
<dbReference type="GO" id="GO:0140359">
    <property type="term" value="F:ABC-type transporter activity"/>
    <property type="evidence" value="ECO:0007669"/>
    <property type="project" value="InterPro"/>
</dbReference>
<dbReference type="InterPro" id="IPR036640">
    <property type="entry name" value="ABC1_TM_sf"/>
</dbReference>
<evidence type="ECO:0000313" key="12">
    <source>
        <dbReference type="Proteomes" id="UP000199555"/>
    </source>
</evidence>
<keyword evidence="3" id="KW-0547">Nucleotide-binding</keyword>
<keyword evidence="6 8" id="KW-0472">Membrane</keyword>
<dbReference type="Pfam" id="PF00005">
    <property type="entry name" value="ABC_tran"/>
    <property type="match status" value="1"/>
</dbReference>
<keyword evidence="2 8" id="KW-0812">Transmembrane</keyword>
<dbReference type="GO" id="GO:0016887">
    <property type="term" value="F:ATP hydrolysis activity"/>
    <property type="evidence" value="ECO:0007669"/>
    <property type="project" value="InterPro"/>
</dbReference>
<feature type="transmembrane region" description="Helical" evidence="8">
    <location>
        <begin position="21"/>
        <end position="41"/>
    </location>
</feature>
<dbReference type="SMART" id="SM00382">
    <property type="entry name" value="AAA"/>
    <property type="match status" value="1"/>
</dbReference>
<dbReference type="STRING" id="525640.SAMN04487971_11378"/>
<dbReference type="InterPro" id="IPR039421">
    <property type="entry name" value="Type_1_exporter"/>
</dbReference>
<dbReference type="GO" id="GO:0005886">
    <property type="term" value="C:plasma membrane"/>
    <property type="evidence" value="ECO:0007669"/>
    <property type="project" value="UniProtKB-SubCell"/>
</dbReference>
<proteinExistence type="predicted"/>
<keyword evidence="5 8" id="KW-1133">Transmembrane helix</keyword>
<dbReference type="PROSITE" id="PS50893">
    <property type="entry name" value="ABC_TRANSPORTER_2"/>
    <property type="match status" value="1"/>
</dbReference>
<dbReference type="PANTHER" id="PTHR24221">
    <property type="entry name" value="ATP-BINDING CASSETTE SUB-FAMILY B"/>
    <property type="match status" value="1"/>
</dbReference>
<dbReference type="GO" id="GO:0005524">
    <property type="term" value="F:ATP binding"/>
    <property type="evidence" value="ECO:0007669"/>
    <property type="project" value="UniProtKB-KW"/>
</dbReference>
<evidence type="ECO:0000256" key="1">
    <source>
        <dbReference type="ARBA" id="ARBA00004651"/>
    </source>
</evidence>
<dbReference type="PANTHER" id="PTHR24221:SF248">
    <property type="entry name" value="ABC TRANSPORTER TRANSMEMBRANE REGION"/>
    <property type="match status" value="1"/>
</dbReference>
<dbReference type="RefSeq" id="WP_090756826.1">
    <property type="nucleotide sequence ID" value="NZ_FNGE01000013.1"/>
</dbReference>
<evidence type="ECO:0000256" key="6">
    <source>
        <dbReference type="ARBA" id="ARBA00023136"/>
    </source>
</evidence>
<feature type="transmembrane region" description="Helical" evidence="8">
    <location>
        <begin position="129"/>
        <end position="148"/>
    </location>
</feature>
<evidence type="ECO:0000256" key="7">
    <source>
        <dbReference type="SAM" id="MobiDB-lite"/>
    </source>
</evidence>
<feature type="domain" description="ABC transmembrane type-1" evidence="10">
    <location>
        <begin position="25"/>
        <end position="301"/>
    </location>
</feature>
<comment type="subcellular location">
    <subcellularLocation>
        <location evidence="1">Cell membrane</location>
        <topology evidence="1">Multi-pass membrane protein</topology>
    </subcellularLocation>
</comment>
<dbReference type="Gene3D" id="3.40.50.300">
    <property type="entry name" value="P-loop containing nucleotide triphosphate hydrolases"/>
    <property type="match status" value="1"/>
</dbReference>